<dbReference type="InterPro" id="IPR043198">
    <property type="entry name" value="Cyclin/Ssn8"/>
</dbReference>
<evidence type="ECO:0000256" key="1">
    <source>
        <dbReference type="ARBA" id="ARBA00008638"/>
    </source>
</evidence>
<feature type="domain" description="Cyclin-like" evidence="7">
    <location>
        <begin position="150"/>
        <end position="255"/>
    </location>
</feature>
<reference evidence="8" key="3">
    <citation type="submission" date="2021-05" db="UniProtKB">
        <authorList>
            <consortium name="EnsemblPlants"/>
        </authorList>
    </citation>
    <scope>IDENTIFICATION</scope>
    <source>
        <strain evidence="8">cv. B73</strain>
    </source>
</reference>
<evidence type="ECO:0000256" key="6">
    <source>
        <dbReference type="SAM" id="Phobius"/>
    </source>
</evidence>
<keyword evidence="4" id="KW-0131">Cell cycle</keyword>
<keyword evidence="10" id="KW-1267">Proteomics identification</keyword>
<keyword evidence="2" id="KW-0132">Cell division</keyword>
<dbReference type="FunFam" id="1.10.472.10:FF:000058">
    <property type="entry name" value="cyclin-C1-2-like isoform X1"/>
    <property type="match status" value="1"/>
</dbReference>
<dbReference type="GO" id="GO:0016538">
    <property type="term" value="F:cyclin-dependent protein serine/threonine kinase regulator activity"/>
    <property type="evidence" value="ECO:0000318"/>
    <property type="project" value="GO_Central"/>
</dbReference>
<keyword evidence="3 5" id="KW-0195">Cyclin</keyword>
<sequence>MAANFWTSSHCKQLLDPEDVDLVPAADRERGITPEEFRLIKIHMSFHIWRLAQQVKVRQRVVATAIAYFRRVYTRKSMSDYDPRLVAPTCLYLASKVEESTVQARLLVFYIKKMCGSDDKYRFEIKDILEMEMKLLEALDYYLVVFHPYRPLLQLLQDAGITDLTQFAWGLVNDTYKMDLILIYPPYMIALACIYIASVLKDKDTTAWFEELRVDMNIVSSSIIGFPAIYSVLFSSPNSVTCNSQVKNISMEILDFYDTYKIDPQRGIPEDKISPVMNKLPAKA</sequence>
<comment type="similarity">
    <text evidence="1">Belongs to the cyclin family. Cyclin C subfamily.</text>
</comment>
<accession>A0A804QAW7</accession>
<dbReference type="AlphaFoldDB" id="A0A804QAW7"/>
<dbReference type="GO" id="GO:0045944">
    <property type="term" value="P:positive regulation of transcription by RNA polymerase II"/>
    <property type="evidence" value="ECO:0000318"/>
    <property type="project" value="GO_Central"/>
</dbReference>
<dbReference type="InterPro" id="IPR013763">
    <property type="entry name" value="Cyclin-like_dom"/>
</dbReference>
<dbReference type="OrthoDB" id="10266018at2759"/>
<dbReference type="GO" id="GO:0016592">
    <property type="term" value="C:mediator complex"/>
    <property type="evidence" value="ECO:0000318"/>
    <property type="project" value="GO_Central"/>
</dbReference>
<keyword evidence="6" id="KW-0472">Membrane</keyword>
<feature type="domain" description="Cyclin-like" evidence="7">
    <location>
        <begin position="46"/>
        <end position="137"/>
    </location>
</feature>
<dbReference type="PIRSF" id="PIRSF028758">
    <property type="entry name" value="Cyclin, C/H/G types"/>
    <property type="match status" value="1"/>
</dbReference>
<dbReference type="Gramene" id="Zm00001eb317580_T003">
    <property type="protein sequence ID" value="Zm00001eb317580_P003"/>
    <property type="gene ID" value="Zm00001eb317580"/>
</dbReference>
<feature type="transmembrane region" description="Helical" evidence="6">
    <location>
        <begin position="212"/>
        <end position="233"/>
    </location>
</feature>
<dbReference type="InterPro" id="IPR006671">
    <property type="entry name" value="Cyclin_N"/>
</dbReference>
<evidence type="ECO:0000256" key="3">
    <source>
        <dbReference type="ARBA" id="ARBA00023127"/>
    </source>
</evidence>
<dbReference type="Proteomes" id="UP000007305">
    <property type="component" value="Chromosome 7"/>
</dbReference>
<feature type="transmembrane region" description="Helical" evidence="6">
    <location>
        <begin position="181"/>
        <end position="200"/>
    </location>
</feature>
<dbReference type="FunCoup" id="A0A804QAW7">
    <property type="interactions" value="2916"/>
</dbReference>
<evidence type="ECO:0000256" key="2">
    <source>
        <dbReference type="ARBA" id="ARBA00022618"/>
    </source>
</evidence>
<reference evidence="9" key="1">
    <citation type="submission" date="2015-12" db="EMBL/GenBank/DDBJ databases">
        <title>Update maize B73 reference genome by single molecule sequencing technologies.</title>
        <authorList>
            <consortium name="Maize Genome Sequencing Project"/>
            <person name="Ware D."/>
        </authorList>
    </citation>
    <scope>NUCLEOTIDE SEQUENCE [LARGE SCALE GENOMIC DNA]</scope>
    <source>
        <strain evidence="9">cv. B73</strain>
    </source>
</reference>
<name>A0A804QAW7_MAIZE</name>
<keyword evidence="6" id="KW-1133">Transmembrane helix</keyword>
<evidence type="ECO:0007829" key="10">
    <source>
        <dbReference type="PeptideAtlas" id="A0A804QAW7"/>
    </source>
</evidence>
<gene>
    <name evidence="8" type="primary">LOC100193909</name>
</gene>
<evidence type="ECO:0000256" key="5">
    <source>
        <dbReference type="RuleBase" id="RU000383"/>
    </source>
</evidence>
<organism evidence="8 9">
    <name type="scientific">Zea mays</name>
    <name type="common">Maize</name>
    <dbReference type="NCBI Taxonomy" id="4577"/>
    <lineage>
        <taxon>Eukaryota</taxon>
        <taxon>Viridiplantae</taxon>
        <taxon>Streptophyta</taxon>
        <taxon>Embryophyta</taxon>
        <taxon>Tracheophyta</taxon>
        <taxon>Spermatophyta</taxon>
        <taxon>Magnoliopsida</taxon>
        <taxon>Liliopsida</taxon>
        <taxon>Poales</taxon>
        <taxon>Poaceae</taxon>
        <taxon>PACMAD clade</taxon>
        <taxon>Panicoideae</taxon>
        <taxon>Andropogonodae</taxon>
        <taxon>Andropogoneae</taxon>
        <taxon>Tripsacinae</taxon>
        <taxon>Zea</taxon>
    </lineage>
</organism>
<keyword evidence="9" id="KW-1185">Reference proteome</keyword>
<dbReference type="SUPFAM" id="SSF47954">
    <property type="entry name" value="Cyclin-like"/>
    <property type="match status" value="2"/>
</dbReference>
<dbReference type="InterPro" id="IPR036915">
    <property type="entry name" value="Cyclin-like_sf"/>
</dbReference>
<dbReference type="Gene3D" id="1.10.472.10">
    <property type="entry name" value="Cyclin-like"/>
    <property type="match status" value="2"/>
</dbReference>
<evidence type="ECO:0000256" key="4">
    <source>
        <dbReference type="ARBA" id="ARBA00023306"/>
    </source>
</evidence>
<keyword evidence="6" id="KW-0812">Transmembrane</keyword>
<dbReference type="InParanoid" id="A0A804QAW7"/>
<dbReference type="PANTHER" id="PTHR10026">
    <property type="entry name" value="CYCLIN"/>
    <property type="match status" value="1"/>
</dbReference>
<evidence type="ECO:0000313" key="9">
    <source>
        <dbReference type="Proteomes" id="UP000007305"/>
    </source>
</evidence>
<dbReference type="Pfam" id="PF00134">
    <property type="entry name" value="Cyclin_N"/>
    <property type="match status" value="1"/>
</dbReference>
<protein>
    <recommendedName>
        <fullName evidence="7">Cyclin-like domain-containing protein</fullName>
    </recommendedName>
</protein>
<proteinExistence type="evidence at protein level"/>
<dbReference type="GO" id="GO:0051301">
    <property type="term" value="P:cell division"/>
    <property type="evidence" value="ECO:0007669"/>
    <property type="project" value="UniProtKB-KW"/>
</dbReference>
<dbReference type="GO" id="GO:0005634">
    <property type="term" value="C:nucleus"/>
    <property type="evidence" value="ECO:0000318"/>
    <property type="project" value="GO_Central"/>
</dbReference>
<dbReference type="EnsemblPlants" id="Zm00001eb317580_T003">
    <property type="protein sequence ID" value="Zm00001eb317580_P003"/>
    <property type="gene ID" value="Zm00001eb317580"/>
</dbReference>
<evidence type="ECO:0000259" key="7">
    <source>
        <dbReference type="SMART" id="SM00385"/>
    </source>
</evidence>
<dbReference type="SMART" id="SM00385">
    <property type="entry name" value="CYCLIN"/>
    <property type="match status" value="2"/>
</dbReference>
<evidence type="ECO:0000313" key="8">
    <source>
        <dbReference type="EnsemblPlants" id="Zm00001eb317580_P003"/>
    </source>
</evidence>
<reference evidence="8" key="2">
    <citation type="submission" date="2019-07" db="EMBL/GenBank/DDBJ databases">
        <authorList>
            <person name="Seetharam A."/>
            <person name="Woodhouse M."/>
            <person name="Cannon E."/>
        </authorList>
    </citation>
    <scope>NUCLEOTIDE SEQUENCE [LARGE SCALE GENOMIC DNA]</scope>
    <source>
        <strain evidence="8">cv. B73</strain>
    </source>
</reference>